<dbReference type="RefSeq" id="WP_336587206.1">
    <property type="nucleotide sequence ID" value="NZ_JBBAXC010000009.1"/>
</dbReference>
<keyword evidence="1" id="KW-1133">Transmembrane helix</keyword>
<organism evidence="3 4">
    <name type="scientific">Bacillus spongiae</name>
    <dbReference type="NCBI Taxonomy" id="2683610"/>
    <lineage>
        <taxon>Bacteria</taxon>
        <taxon>Bacillati</taxon>
        <taxon>Bacillota</taxon>
        <taxon>Bacilli</taxon>
        <taxon>Bacillales</taxon>
        <taxon>Bacillaceae</taxon>
        <taxon>Bacillus</taxon>
    </lineage>
</organism>
<feature type="domain" description="Periplasmic copper-binding protein NosD beta helix" evidence="2">
    <location>
        <begin position="99"/>
        <end position="252"/>
    </location>
</feature>
<reference evidence="3 4" key="1">
    <citation type="journal article" date="2018" name="J. Microbiol.">
        <title>Bacillus spongiae sp. nov., isolated from sponge of Jeju Island.</title>
        <authorList>
            <person name="Lee G.E."/>
            <person name="Im W.T."/>
            <person name="Park J.S."/>
        </authorList>
    </citation>
    <scope>NUCLEOTIDE SEQUENCE [LARGE SCALE GENOMIC DNA]</scope>
    <source>
        <strain evidence="3 4">135PIL107-10</strain>
    </source>
</reference>
<dbReference type="Pfam" id="PF05048">
    <property type="entry name" value="NosD"/>
    <property type="match status" value="1"/>
</dbReference>
<accession>A0ABU8HER0</accession>
<dbReference type="SUPFAM" id="SSF51126">
    <property type="entry name" value="Pectin lyase-like"/>
    <property type="match status" value="1"/>
</dbReference>
<dbReference type="EMBL" id="JBBAXC010000009">
    <property type="protein sequence ID" value="MEI5907762.1"/>
    <property type="molecule type" value="Genomic_DNA"/>
</dbReference>
<keyword evidence="1" id="KW-0472">Membrane</keyword>
<evidence type="ECO:0000259" key="2">
    <source>
        <dbReference type="Pfam" id="PF05048"/>
    </source>
</evidence>
<dbReference type="Proteomes" id="UP001312865">
    <property type="component" value="Unassembled WGS sequence"/>
</dbReference>
<feature type="transmembrane region" description="Helical" evidence="1">
    <location>
        <begin position="9"/>
        <end position="33"/>
    </location>
</feature>
<dbReference type="InterPro" id="IPR011050">
    <property type="entry name" value="Pectin_lyase_fold/virulence"/>
</dbReference>
<sequence>MDAVTRKGVLLMGIVFVTFLLLGFLTIIGVFIFNEKTIVVPDEVENIDDAVSMAEVGDIILVKEKGEPYVETVTIDTRNIKLIGVGKEKPLLDGMDMLNSGIIISSTASGVLVKGFIIQDYILGGISISNSDGNMVNGNHCNSNATGINIADSNSNKVKGNSCSDNSMNGIELDNSDRNLVEGNEVIGNNNGILLEDDSSNNNIIRNQANDNDFDGITISSNSNENNVFFNRAFFNGNLDIFDDDDNNFKGNKCENSLPIGLCN</sequence>
<dbReference type="InterPro" id="IPR007742">
    <property type="entry name" value="NosD_dom"/>
</dbReference>
<dbReference type="NCBIfam" id="TIGR03804">
    <property type="entry name" value="para_beta_helix"/>
    <property type="match status" value="3"/>
</dbReference>
<protein>
    <submittedName>
        <fullName evidence="3">Right-handed parallel beta-helix repeat-containing protein</fullName>
    </submittedName>
</protein>
<dbReference type="Gene3D" id="2.160.20.10">
    <property type="entry name" value="Single-stranded right-handed beta-helix, Pectin lyase-like"/>
    <property type="match status" value="1"/>
</dbReference>
<dbReference type="InterPro" id="IPR012334">
    <property type="entry name" value="Pectin_lyas_fold"/>
</dbReference>
<dbReference type="SMART" id="SM00710">
    <property type="entry name" value="PbH1"/>
    <property type="match status" value="5"/>
</dbReference>
<dbReference type="InterPro" id="IPR006626">
    <property type="entry name" value="PbH1"/>
</dbReference>
<dbReference type="InterPro" id="IPR022441">
    <property type="entry name" value="Para_beta_helix_rpt-2"/>
</dbReference>
<comment type="caution">
    <text evidence="3">The sequence shown here is derived from an EMBL/GenBank/DDBJ whole genome shotgun (WGS) entry which is preliminary data.</text>
</comment>
<gene>
    <name evidence="3" type="ORF">WAK64_11930</name>
</gene>
<keyword evidence="4" id="KW-1185">Reference proteome</keyword>
<evidence type="ECO:0000313" key="3">
    <source>
        <dbReference type="EMBL" id="MEI5907762.1"/>
    </source>
</evidence>
<evidence type="ECO:0000256" key="1">
    <source>
        <dbReference type="SAM" id="Phobius"/>
    </source>
</evidence>
<evidence type="ECO:0000313" key="4">
    <source>
        <dbReference type="Proteomes" id="UP001312865"/>
    </source>
</evidence>
<name>A0ABU8HER0_9BACI</name>
<proteinExistence type="predicted"/>
<keyword evidence="1" id="KW-0812">Transmembrane</keyword>